<dbReference type="SUPFAM" id="SSF53335">
    <property type="entry name" value="S-adenosyl-L-methionine-dependent methyltransferases"/>
    <property type="match status" value="1"/>
</dbReference>
<dbReference type="Gene3D" id="3.40.50.150">
    <property type="entry name" value="Vaccinia Virus protein VP39"/>
    <property type="match status" value="1"/>
</dbReference>
<dbReference type="InParanoid" id="I4YCK8"/>
<protein>
    <recommendedName>
        <fullName evidence="3">Methyltransferase domain-containing protein</fullName>
    </recommendedName>
</protein>
<dbReference type="OMA" id="QIGDHEY"/>
<dbReference type="KEGG" id="wse:WALSEDRAFT_68952"/>
<evidence type="ECO:0000313" key="1">
    <source>
        <dbReference type="EMBL" id="EIM21700.1"/>
    </source>
</evidence>
<dbReference type="AlphaFoldDB" id="I4YCK8"/>
<dbReference type="GeneID" id="18475498"/>
<keyword evidence="2" id="KW-1185">Reference proteome</keyword>
<evidence type="ECO:0008006" key="3">
    <source>
        <dbReference type="Google" id="ProtNLM"/>
    </source>
</evidence>
<accession>I4YCK8</accession>
<dbReference type="InterPro" id="IPR029063">
    <property type="entry name" value="SAM-dependent_MTases_sf"/>
</dbReference>
<dbReference type="eggNOG" id="ENOG502S1UM">
    <property type="taxonomic scope" value="Eukaryota"/>
</dbReference>
<name>I4YCK8_WALMC</name>
<dbReference type="Proteomes" id="UP000005242">
    <property type="component" value="Unassembled WGS sequence"/>
</dbReference>
<dbReference type="HOGENOM" id="CLU_067896_0_0_1"/>
<organism evidence="1 2">
    <name type="scientific">Wallemia mellicola (strain ATCC MYA-4683 / CBS 633.66)</name>
    <name type="common">Wallemia sebi (CBS 633.66)</name>
    <dbReference type="NCBI Taxonomy" id="671144"/>
    <lineage>
        <taxon>Eukaryota</taxon>
        <taxon>Fungi</taxon>
        <taxon>Dikarya</taxon>
        <taxon>Basidiomycota</taxon>
        <taxon>Wallemiomycotina</taxon>
        <taxon>Wallemiomycetes</taxon>
        <taxon>Wallemiales</taxon>
        <taxon>Wallemiaceae</taxon>
        <taxon>Wallemia</taxon>
    </lineage>
</organism>
<reference evidence="1 2" key="1">
    <citation type="journal article" date="2012" name="Fungal Genet. Biol.">
        <title>The genome of the xerotolerant mold Wallemia sebi reveals adaptations to osmotic stress and suggests cryptic sexual reproduction.</title>
        <authorList>
            <person name="Padamsee M."/>
            <person name="Kumar T.K.A."/>
            <person name="Riley R."/>
            <person name="Binder M."/>
            <person name="Boyd A."/>
            <person name="Calvo A.M."/>
            <person name="Furukawa K."/>
            <person name="Hesse C."/>
            <person name="Hohmann S."/>
            <person name="James T.Y."/>
            <person name="LaButti K."/>
            <person name="Lapidus A."/>
            <person name="Lindquist E."/>
            <person name="Lucas S."/>
            <person name="Miller K."/>
            <person name="Shantappa S."/>
            <person name="Grigoriev I.V."/>
            <person name="Hibbett D.S."/>
            <person name="McLaughlin D.J."/>
            <person name="Spatafora J.W."/>
            <person name="Aime M.C."/>
        </authorList>
    </citation>
    <scope>NUCLEOTIDE SEQUENCE [LARGE SCALE GENOMIC DNA]</scope>
    <source>
        <strain evidence="2">ATCC MYA-4683 / CBS 633.66</strain>
    </source>
</reference>
<dbReference type="EMBL" id="JH668231">
    <property type="protein sequence ID" value="EIM21700.1"/>
    <property type="molecule type" value="Genomic_DNA"/>
</dbReference>
<sequence>MRKNYEQGVDNYYKQVHNSYRNPHFYGITKTLNKFLSTFPKPSSIVDLSCGSGEATEIITNFYKRRNEESPSIIATDPFTMSAYTQRTGRTCLPLSFQDIAQGKLEGEFELVIISFALHLISDNSALYSFLTQLSYQSKYLCILSPHKKPEIKQSWGFERLNPLTLEVDQSDTEELYIERVRLRLFKSYNYFS</sequence>
<dbReference type="RefSeq" id="XP_006958384.1">
    <property type="nucleotide sequence ID" value="XM_006958322.1"/>
</dbReference>
<proteinExistence type="predicted"/>
<dbReference type="OrthoDB" id="66144at2759"/>
<gene>
    <name evidence="1" type="ORF">WALSEDRAFT_68952</name>
</gene>
<evidence type="ECO:0000313" key="2">
    <source>
        <dbReference type="Proteomes" id="UP000005242"/>
    </source>
</evidence>